<name>A0A6J6FB86_9ZZZZ</name>
<proteinExistence type="predicted"/>
<evidence type="ECO:0000313" key="1">
    <source>
        <dbReference type="EMBL" id="CAB4581848.1"/>
    </source>
</evidence>
<protein>
    <submittedName>
        <fullName evidence="1">Unannotated protein</fullName>
    </submittedName>
</protein>
<accession>A0A6J6FB86</accession>
<organism evidence="1">
    <name type="scientific">freshwater metagenome</name>
    <dbReference type="NCBI Taxonomy" id="449393"/>
    <lineage>
        <taxon>unclassified sequences</taxon>
        <taxon>metagenomes</taxon>
        <taxon>ecological metagenomes</taxon>
    </lineage>
</organism>
<dbReference type="EMBL" id="CAEZTY010000018">
    <property type="protein sequence ID" value="CAB4581848.1"/>
    <property type="molecule type" value="Genomic_DNA"/>
</dbReference>
<dbReference type="SUPFAM" id="SSF49899">
    <property type="entry name" value="Concanavalin A-like lectins/glucanases"/>
    <property type="match status" value="1"/>
</dbReference>
<gene>
    <name evidence="1" type="ORF">UFOPK1762_00684</name>
</gene>
<dbReference type="AlphaFoldDB" id="A0A6J6FB86"/>
<dbReference type="InterPro" id="IPR013320">
    <property type="entry name" value="ConA-like_dom_sf"/>
</dbReference>
<sequence length="186" mass="19570">MTYTAAHVRMPESSVINIKNCSFAITADIEVSADGALGVIACQGGVMAGWSLYLSESGVPVFHYNWYGHEHSVITGPAPLGPGEHVVQLVFAYDGGFGGGGQASLLVDGTRSAEGRVEKTVPLVFSMSGETFDVGTDTGSPVGNYPHDFSCTAAIRAVTIERLELPSEEVLAMVRDGMFQAGLRAQ</sequence>
<reference evidence="1" key="1">
    <citation type="submission" date="2020-05" db="EMBL/GenBank/DDBJ databases">
        <authorList>
            <person name="Chiriac C."/>
            <person name="Salcher M."/>
            <person name="Ghai R."/>
            <person name="Kavagutti S V."/>
        </authorList>
    </citation>
    <scope>NUCLEOTIDE SEQUENCE</scope>
</reference>